<evidence type="ECO:0000313" key="1">
    <source>
        <dbReference type="EMBL" id="MBP1906515.1"/>
    </source>
</evidence>
<organism evidence="1 2">
    <name type="scientific">Paenibacillus turicensis</name>
    <dbReference type="NCBI Taxonomy" id="160487"/>
    <lineage>
        <taxon>Bacteria</taxon>
        <taxon>Bacillati</taxon>
        <taxon>Bacillota</taxon>
        <taxon>Bacilli</taxon>
        <taxon>Bacillales</taxon>
        <taxon>Paenibacillaceae</taxon>
        <taxon>Paenibacillus</taxon>
    </lineage>
</organism>
<name>A0ABS4FVB3_9BACL</name>
<reference evidence="1 2" key="1">
    <citation type="submission" date="2021-03" db="EMBL/GenBank/DDBJ databases">
        <title>Genomic Encyclopedia of Type Strains, Phase IV (KMG-IV): sequencing the most valuable type-strain genomes for metagenomic binning, comparative biology and taxonomic classification.</title>
        <authorList>
            <person name="Goeker M."/>
        </authorList>
    </citation>
    <scope>NUCLEOTIDE SEQUENCE [LARGE SCALE GENOMIC DNA]</scope>
    <source>
        <strain evidence="1 2">DSM 14349</strain>
    </source>
</reference>
<sequence length="187" mass="21992">MFKIVENEEERLIFNQIWTQAWVEKGFELEYFDEVLDQCLIFDEHRNPVATVEIKPYHPKHQGDLDEIAPFHKQASIQSDPNHIAEVDKVAILQENRRGKNLDRLLAAIVLYAEQNNIHHYVTLLEPILFRALKVSYHVPMSRVGEKIFYKGDYVIPAIIHAEQFYQAKETYPWFMNVCHSVSEPIT</sequence>
<evidence type="ECO:0000313" key="2">
    <source>
        <dbReference type="Proteomes" id="UP001519272"/>
    </source>
</evidence>
<evidence type="ECO:0008006" key="3">
    <source>
        <dbReference type="Google" id="ProtNLM"/>
    </source>
</evidence>
<keyword evidence="2" id="KW-1185">Reference proteome</keyword>
<dbReference type="Gene3D" id="3.40.630.30">
    <property type="match status" value="1"/>
</dbReference>
<gene>
    <name evidence="1" type="ORF">J2Z32_003177</name>
</gene>
<protein>
    <recommendedName>
        <fullName evidence="3">N-acetyltransferase domain-containing protein</fullName>
    </recommendedName>
</protein>
<dbReference type="RefSeq" id="WP_210090113.1">
    <property type="nucleotide sequence ID" value="NZ_JAGGKG010000016.1"/>
</dbReference>
<dbReference type="SUPFAM" id="SSF55729">
    <property type="entry name" value="Acyl-CoA N-acyltransferases (Nat)"/>
    <property type="match status" value="1"/>
</dbReference>
<accession>A0ABS4FVB3</accession>
<comment type="caution">
    <text evidence="1">The sequence shown here is derived from an EMBL/GenBank/DDBJ whole genome shotgun (WGS) entry which is preliminary data.</text>
</comment>
<proteinExistence type="predicted"/>
<dbReference type="InterPro" id="IPR016181">
    <property type="entry name" value="Acyl_CoA_acyltransferase"/>
</dbReference>
<dbReference type="Proteomes" id="UP001519272">
    <property type="component" value="Unassembled WGS sequence"/>
</dbReference>
<dbReference type="EMBL" id="JAGGKG010000016">
    <property type="protein sequence ID" value="MBP1906515.1"/>
    <property type="molecule type" value="Genomic_DNA"/>
</dbReference>